<gene>
    <name evidence="17" type="ORF">G0U57_015047</name>
</gene>
<dbReference type="Gene3D" id="2.10.70.10">
    <property type="entry name" value="Complement Module, domain 1"/>
    <property type="match status" value="4"/>
</dbReference>
<comment type="subcellular location">
    <subcellularLocation>
        <location evidence="1">Membrane</location>
    </subcellularLocation>
</comment>
<evidence type="ECO:0000256" key="13">
    <source>
        <dbReference type="PROSITE-ProRule" id="PRU00302"/>
    </source>
</evidence>
<feature type="disulfide bond" evidence="13">
    <location>
        <begin position="241"/>
        <end position="268"/>
    </location>
</feature>
<feature type="signal peptide" evidence="15">
    <location>
        <begin position="1"/>
        <end position="23"/>
    </location>
</feature>
<sequence length="312" mass="33372">APRCRPGARGLLALLLLLPGARGICESPPRLSFAELPGVVNNSYPVGTKLKYSCRPGYILNSGKSPLVTCLANSSWSVDPEFCVGRPCKAPELESGRIDATDLRFGATANFSCNEGYRLIGPTSAQCVVVGNEVDWDKELPLCQAIPCLPPLDITHGSHNGQSGQEFYFGSAVTYKCDQGFSLIGLASIHCTTKDNHNGEWNRPAPECKVVKCPEPEVKNGKKQSGFGSDYSYGNTVIFECHSGYTLNGGSSVRCEANNSWVPSLPTCLRITDIASPGGTEDISGENTGTMIAIGKIPIILAVLITNLFIRQ</sequence>
<feature type="chain" id="PRO_5035770302" evidence="15">
    <location>
        <begin position="24"/>
        <end position="312"/>
    </location>
</feature>
<keyword evidence="7" id="KW-0391">Immunity</keyword>
<keyword evidence="14" id="KW-1133">Transmembrane helix</keyword>
<keyword evidence="8" id="KW-0180">Complement pathway</keyword>
<evidence type="ECO:0000256" key="14">
    <source>
        <dbReference type="SAM" id="Phobius"/>
    </source>
</evidence>
<dbReference type="PROSITE" id="PS50923">
    <property type="entry name" value="SUSHI"/>
    <property type="match status" value="4"/>
</dbReference>
<evidence type="ECO:0000256" key="5">
    <source>
        <dbReference type="ARBA" id="ARBA00022729"/>
    </source>
</evidence>
<evidence type="ECO:0000256" key="2">
    <source>
        <dbReference type="ARBA" id="ARBA00010908"/>
    </source>
</evidence>
<dbReference type="SMART" id="SM00032">
    <property type="entry name" value="CCP"/>
    <property type="match status" value="4"/>
</dbReference>
<evidence type="ECO:0000259" key="16">
    <source>
        <dbReference type="PROSITE" id="PS50923"/>
    </source>
</evidence>
<keyword evidence="17" id="KW-0675">Receptor</keyword>
<evidence type="ECO:0000256" key="11">
    <source>
        <dbReference type="ARBA" id="ARBA00023180"/>
    </source>
</evidence>
<reference evidence="17 18" key="1">
    <citation type="journal article" date="2020" name="G3 (Bethesda)">
        <title>Draft Genome of the Common Snapping Turtle, Chelydra serpentina, a Model for Phenotypic Plasticity in Reptiles.</title>
        <authorList>
            <person name="Das D."/>
            <person name="Singh S.K."/>
            <person name="Bierstedt J."/>
            <person name="Erickson A."/>
            <person name="Galli G.L.J."/>
            <person name="Crossley D.A. 2nd"/>
            <person name="Rhen T."/>
        </authorList>
    </citation>
    <scope>NUCLEOTIDE SEQUENCE [LARGE SCALE GENOMIC DNA]</scope>
    <source>
        <strain evidence="17">KW</strain>
    </source>
</reference>
<evidence type="ECO:0000256" key="7">
    <source>
        <dbReference type="ARBA" id="ARBA00022859"/>
    </source>
</evidence>
<evidence type="ECO:0000256" key="1">
    <source>
        <dbReference type="ARBA" id="ARBA00004370"/>
    </source>
</evidence>
<dbReference type="GO" id="GO:0045087">
    <property type="term" value="P:innate immune response"/>
    <property type="evidence" value="ECO:0007669"/>
    <property type="project" value="UniProtKB-KW"/>
</dbReference>
<dbReference type="InterPro" id="IPR000436">
    <property type="entry name" value="Sushi_SCR_CCP_dom"/>
</dbReference>
<keyword evidence="18" id="KW-1185">Reference proteome</keyword>
<dbReference type="OrthoDB" id="6127264at2759"/>
<feature type="domain" description="Sushi" evidence="16">
    <location>
        <begin position="211"/>
        <end position="270"/>
    </location>
</feature>
<dbReference type="AlphaFoldDB" id="A0A8T1T209"/>
<feature type="disulfide bond" evidence="13">
    <location>
        <begin position="148"/>
        <end position="191"/>
    </location>
</feature>
<evidence type="ECO:0000256" key="12">
    <source>
        <dbReference type="ARBA" id="ARBA00045541"/>
    </source>
</evidence>
<keyword evidence="14" id="KW-0812">Transmembrane</keyword>
<keyword evidence="11" id="KW-0325">Glycoprotein</keyword>
<evidence type="ECO:0000313" key="18">
    <source>
        <dbReference type="Proteomes" id="UP000765507"/>
    </source>
</evidence>
<protein>
    <submittedName>
        <fullName evidence="17">Complement C3b/C4b receptor 1 like</fullName>
    </submittedName>
</protein>
<dbReference type="Pfam" id="PF00084">
    <property type="entry name" value="Sushi"/>
    <property type="match status" value="4"/>
</dbReference>
<evidence type="ECO:0000256" key="6">
    <source>
        <dbReference type="ARBA" id="ARBA00022737"/>
    </source>
</evidence>
<feature type="domain" description="Sushi" evidence="16">
    <location>
        <begin position="86"/>
        <end position="145"/>
    </location>
</feature>
<evidence type="ECO:0000256" key="3">
    <source>
        <dbReference type="ARBA" id="ARBA00022588"/>
    </source>
</evidence>
<dbReference type="CDD" id="cd00033">
    <property type="entry name" value="CCP"/>
    <property type="match status" value="4"/>
</dbReference>
<comment type="similarity">
    <text evidence="2">Belongs to the receptors of complement activation (RCA) family.</text>
</comment>
<feature type="domain" description="Sushi" evidence="16">
    <location>
        <begin position="146"/>
        <end position="210"/>
    </location>
</feature>
<dbReference type="FunFam" id="2.10.70.10:FF:000014">
    <property type="entry name" value="Membrane cofactor protein"/>
    <property type="match status" value="1"/>
</dbReference>
<dbReference type="EMBL" id="JAHGAV010000044">
    <property type="protein sequence ID" value="KAG6935532.1"/>
    <property type="molecule type" value="Genomic_DNA"/>
</dbReference>
<comment type="caution">
    <text evidence="17">The sequence shown here is derived from an EMBL/GenBank/DDBJ whole genome shotgun (WGS) entry which is preliminary data.</text>
</comment>
<dbReference type="InterPro" id="IPR050350">
    <property type="entry name" value="Compl-Cell_Adhes-Reg"/>
</dbReference>
<dbReference type="InterPro" id="IPR035976">
    <property type="entry name" value="Sushi/SCR/CCP_sf"/>
</dbReference>
<feature type="domain" description="Sushi" evidence="16">
    <location>
        <begin position="23"/>
        <end position="85"/>
    </location>
</feature>
<dbReference type="Proteomes" id="UP000765507">
    <property type="component" value="Unassembled WGS sequence"/>
</dbReference>
<evidence type="ECO:0000256" key="9">
    <source>
        <dbReference type="ARBA" id="ARBA00023136"/>
    </source>
</evidence>
<evidence type="ECO:0000313" key="17">
    <source>
        <dbReference type="EMBL" id="KAG6935532.1"/>
    </source>
</evidence>
<evidence type="ECO:0000256" key="15">
    <source>
        <dbReference type="SAM" id="SignalP"/>
    </source>
</evidence>
<keyword evidence="9 14" id="KW-0472">Membrane</keyword>
<dbReference type="PANTHER" id="PTHR19325">
    <property type="entry name" value="COMPLEMENT COMPONENT-RELATED SUSHI DOMAIN-CONTAINING"/>
    <property type="match status" value="1"/>
</dbReference>
<dbReference type="PANTHER" id="PTHR19325:SF317">
    <property type="entry name" value="COMPLEMENT DECAY-ACCELERATING FACTOR"/>
    <property type="match status" value="1"/>
</dbReference>
<feature type="non-terminal residue" evidence="17">
    <location>
        <position position="1"/>
    </location>
</feature>
<comment type="function">
    <text evidence="12">This protein recognizes C4b and C3b fragments that condense with cell-surface hydroxyl or amino groups when nascent C4b and C3b are locally generated during C4 and c3 activation. Interaction of daf with cell-associated C4b and C3b polypeptides interferes with their ability to catalyze the conversion of C2 and factor B to enzymatically active C2a and Bb and thereby prevents the formation of C4b2a and C3bBb, the amplification convertases of the complement cascade. Inhibits complement activation by destabilizing and preventing the formation of C3 and C5 convertases, which prevents complement damage.</text>
</comment>
<dbReference type="FunFam" id="2.10.70.10:FF:000055">
    <property type="entry name" value="Complement decay-accelerating factor, GPI-anchored"/>
    <property type="match status" value="1"/>
</dbReference>
<evidence type="ECO:0000256" key="4">
    <source>
        <dbReference type="ARBA" id="ARBA00022659"/>
    </source>
</evidence>
<evidence type="ECO:0000256" key="10">
    <source>
        <dbReference type="ARBA" id="ARBA00023157"/>
    </source>
</evidence>
<accession>A0A8T1T209</accession>
<evidence type="ECO:0000256" key="8">
    <source>
        <dbReference type="ARBA" id="ARBA00022875"/>
    </source>
</evidence>
<feature type="transmembrane region" description="Helical" evidence="14">
    <location>
        <begin position="291"/>
        <end position="310"/>
    </location>
</feature>
<organism evidence="17 18">
    <name type="scientific">Chelydra serpentina</name>
    <name type="common">Snapping turtle</name>
    <name type="synonym">Testudo serpentina</name>
    <dbReference type="NCBI Taxonomy" id="8475"/>
    <lineage>
        <taxon>Eukaryota</taxon>
        <taxon>Metazoa</taxon>
        <taxon>Chordata</taxon>
        <taxon>Craniata</taxon>
        <taxon>Vertebrata</taxon>
        <taxon>Euteleostomi</taxon>
        <taxon>Archelosauria</taxon>
        <taxon>Testudinata</taxon>
        <taxon>Testudines</taxon>
        <taxon>Cryptodira</taxon>
        <taxon>Durocryptodira</taxon>
        <taxon>Americhelydia</taxon>
        <taxon>Chelydroidea</taxon>
        <taxon>Chelydridae</taxon>
        <taxon>Chelydra</taxon>
    </lineage>
</organism>
<keyword evidence="4 13" id="KW-0768">Sushi</keyword>
<keyword evidence="10 13" id="KW-1015">Disulfide bond</keyword>
<dbReference type="SUPFAM" id="SSF57535">
    <property type="entry name" value="Complement control module/SCR domain"/>
    <property type="match status" value="4"/>
</dbReference>
<keyword evidence="5 15" id="KW-0732">Signal</keyword>
<keyword evidence="6" id="KW-0677">Repeat</keyword>
<dbReference type="GO" id="GO:0006958">
    <property type="term" value="P:complement activation, classical pathway"/>
    <property type="evidence" value="ECO:0007669"/>
    <property type="project" value="UniProtKB-KW"/>
</dbReference>
<comment type="caution">
    <text evidence="13">Lacks conserved residue(s) required for the propagation of feature annotation.</text>
</comment>
<keyword evidence="3" id="KW-0399">Innate immunity</keyword>
<dbReference type="GO" id="GO:0016020">
    <property type="term" value="C:membrane"/>
    <property type="evidence" value="ECO:0007669"/>
    <property type="project" value="UniProtKB-SubCell"/>
</dbReference>
<proteinExistence type="inferred from homology"/>
<name>A0A8T1T209_CHESE</name>